<keyword evidence="1" id="KW-0813">Transport</keyword>
<name>A0ABS8GR11_9FLAO</name>
<dbReference type="InterPro" id="IPR023997">
    <property type="entry name" value="TonB-dep_OMP_SusC/RagA_CS"/>
</dbReference>
<keyword evidence="4" id="KW-1133">Transmembrane helix</keyword>
<accession>A0ABS8GR11</accession>
<proteinExistence type="inferred from homology"/>
<dbReference type="EMBL" id="JAJGMW010000007">
    <property type="protein sequence ID" value="MCC4212429.1"/>
    <property type="molecule type" value="Genomic_DNA"/>
</dbReference>
<keyword evidence="1" id="KW-0998">Cell outer membrane</keyword>
<dbReference type="InterPro" id="IPR052173">
    <property type="entry name" value="Beta-lactam_resp_regulator"/>
</dbReference>
<feature type="region of interest" description="Disordered" evidence="3">
    <location>
        <begin position="322"/>
        <end position="341"/>
    </location>
</feature>
<evidence type="ECO:0000256" key="4">
    <source>
        <dbReference type="SAM" id="Phobius"/>
    </source>
</evidence>
<sequence>MDFLIYLLKSTAVLSLFYLTYLVLLQKETFFETNRKFLLGGVFVSFVLPVAVFTQIVYEEMPVFDFTVNTVGVALAETPQNSFEFGIWEAVLTGYLLGAGVMCLLFVWKLYELLRFLNRQNGKLENGFRIIQAEGLESPFSFFKYIAVDKTRYSSEDFEMILAHEQAHARQYHSLDTLLMQLVLIVNWFNPLAWLYKSAVIQNLEYLADATTAGTLSSPKNYQMALVKVAVPGQVPALTHSFYQSFIKKRIVMLNKQSSSKSNQLKLAVILPVLAVFIWSFNLKEEVRYLESGEEPEMEVAAKSSSVGNGSEVTDENLEAVKPSPNEDEQTRAAHQQAGSEQTSFKRVITNTFTKSDLNALAKELESEHQVSFNFSNVKYNASGLLTSIKISVKDKVSGNQASSSYSGDKPISDIAIYRTEDGTFGVTSASNSILQGTRSNAAANQDLAKDLEEAIAIRKAELEMRKQEMKAEMELRKAEMEAEVELRKAEIEAEMELRKAELEAQRELREKEMKAKRAEMEELKVIGYGRSGSTTQNSRFKTPDSLFQHIKELIYGAPKDGFSLRMYGTGEKSDEQPLILKNAIEITQEELRMLDPKDIESISILKDASATALYKEKGKNGVILITTKSMKN</sequence>
<evidence type="ECO:0000256" key="1">
    <source>
        <dbReference type="PROSITE-ProRule" id="PRU01360"/>
    </source>
</evidence>
<protein>
    <recommendedName>
        <fullName evidence="5">Peptidase M56 domain-containing protein</fullName>
    </recommendedName>
</protein>
<keyword evidence="1" id="KW-1134">Transmembrane beta strand</keyword>
<keyword evidence="1 4" id="KW-0472">Membrane</keyword>
<dbReference type="PANTHER" id="PTHR34978">
    <property type="entry name" value="POSSIBLE SENSOR-TRANSDUCER PROTEIN BLAR"/>
    <property type="match status" value="1"/>
</dbReference>
<evidence type="ECO:0000313" key="6">
    <source>
        <dbReference type="EMBL" id="MCC4212429.1"/>
    </source>
</evidence>
<dbReference type="Pfam" id="PF05569">
    <property type="entry name" value="Peptidase_M56"/>
    <property type="match status" value="1"/>
</dbReference>
<dbReference type="NCBIfam" id="TIGR04057">
    <property type="entry name" value="SusC_RagA_signa"/>
    <property type="match status" value="1"/>
</dbReference>
<keyword evidence="2" id="KW-0175">Coiled coil</keyword>
<reference evidence="6 7" key="1">
    <citation type="submission" date="2021-11" db="EMBL/GenBank/DDBJ databases">
        <title>Seasonal and diel survey of microbial diversity of the Tyrrhenian coast.</title>
        <authorList>
            <person name="Gattoni G."/>
            <person name="Corral P."/>
        </authorList>
    </citation>
    <scope>NUCLEOTIDE SEQUENCE [LARGE SCALE GENOMIC DNA]</scope>
    <source>
        <strain evidence="6 7">Mr9</strain>
    </source>
</reference>
<comment type="subcellular location">
    <subcellularLocation>
        <location evidence="1">Cell outer membrane</location>
        <topology evidence="1">Multi-pass membrane protein</topology>
    </subcellularLocation>
</comment>
<evidence type="ECO:0000256" key="2">
    <source>
        <dbReference type="SAM" id="Coils"/>
    </source>
</evidence>
<comment type="similarity">
    <text evidence="1">Belongs to the TonB-dependent receptor family.</text>
</comment>
<keyword evidence="1 4" id="KW-0812">Transmembrane</keyword>
<feature type="domain" description="Peptidase M56" evidence="5">
    <location>
        <begin position="148"/>
        <end position="254"/>
    </location>
</feature>
<dbReference type="Proteomes" id="UP001197770">
    <property type="component" value="Unassembled WGS sequence"/>
</dbReference>
<dbReference type="InterPro" id="IPR039426">
    <property type="entry name" value="TonB-dep_rcpt-like"/>
</dbReference>
<dbReference type="Gene3D" id="2.170.130.10">
    <property type="entry name" value="TonB-dependent receptor, plug domain"/>
    <property type="match status" value="1"/>
</dbReference>
<evidence type="ECO:0000256" key="3">
    <source>
        <dbReference type="SAM" id="MobiDB-lite"/>
    </source>
</evidence>
<gene>
    <name evidence="6" type="ORF">LLW17_06840</name>
</gene>
<feature type="coiled-coil region" evidence="2">
    <location>
        <begin position="453"/>
        <end position="522"/>
    </location>
</feature>
<feature type="transmembrane region" description="Helical" evidence="4">
    <location>
        <begin position="92"/>
        <end position="111"/>
    </location>
</feature>
<evidence type="ECO:0000313" key="7">
    <source>
        <dbReference type="Proteomes" id="UP001197770"/>
    </source>
</evidence>
<dbReference type="RefSeq" id="WP_228229521.1">
    <property type="nucleotide sequence ID" value="NZ_JAJGMW010000007.1"/>
</dbReference>
<comment type="caution">
    <text evidence="6">The sequence shown here is derived from an EMBL/GenBank/DDBJ whole genome shotgun (WGS) entry which is preliminary data.</text>
</comment>
<dbReference type="InterPro" id="IPR008756">
    <property type="entry name" value="Peptidase_M56"/>
</dbReference>
<evidence type="ECO:0000259" key="5">
    <source>
        <dbReference type="Pfam" id="PF05569"/>
    </source>
</evidence>
<dbReference type="SUPFAM" id="SSF56935">
    <property type="entry name" value="Porins"/>
    <property type="match status" value="1"/>
</dbReference>
<feature type="transmembrane region" description="Helical" evidence="4">
    <location>
        <begin position="37"/>
        <end position="58"/>
    </location>
</feature>
<dbReference type="PROSITE" id="PS52016">
    <property type="entry name" value="TONB_DEPENDENT_REC_3"/>
    <property type="match status" value="1"/>
</dbReference>
<dbReference type="InterPro" id="IPR037066">
    <property type="entry name" value="Plug_dom_sf"/>
</dbReference>
<dbReference type="CDD" id="cd07341">
    <property type="entry name" value="M56_BlaR1_MecR1_like"/>
    <property type="match status" value="1"/>
</dbReference>
<feature type="transmembrane region" description="Helical" evidence="4">
    <location>
        <begin position="6"/>
        <end position="25"/>
    </location>
</feature>
<keyword evidence="7" id="KW-1185">Reference proteome</keyword>
<dbReference type="PANTHER" id="PTHR34978:SF3">
    <property type="entry name" value="SLR0241 PROTEIN"/>
    <property type="match status" value="1"/>
</dbReference>
<feature type="transmembrane region" description="Helical" evidence="4">
    <location>
        <begin position="264"/>
        <end position="281"/>
    </location>
</feature>
<organism evidence="6 7">
    <name type="scientific">Leeuwenhoekiella parthenopeia</name>
    <dbReference type="NCBI Taxonomy" id="2890320"/>
    <lineage>
        <taxon>Bacteria</taxon>
        <taxon>Pseudomonadati</taxon>
        <taxon>Bacteroidota</taxon>
        <taxon>Flavobacteriia</taxon>
        <taxon>Flavobacteriales</taxon>
        <taxon>Flavobacteriaceae</taxon>
        <taxon>Leeuwenhoekiella</taxon>
    </lineage>
</organism>